<feature type="chain" id="PRO_5021833974" evidence="2">
    <location>
        <begin position="29"/>
        <end position="350"/>
    </location>
</feature>
<feature type="domain" description="Alpha/beta hydrolase fold-3" evidence="3">
    <location>
        <begin position="116"/>
        <end position="323"/>
    </location>
</feature>
<feature type="signal peptide" evidence="2">
    <location>
        <begin position="1"/>
        <end position="28"/>
    </location>
</feature>
<evidence type="ECO:0000313" key="4">
    <source>
        <dbReference type="EMBL" id="SMO49179.1"/>
    </source>
</evidence>
<gene>
    <name evidence="4" type="ORF">SAMN06265348_102518</name>
</gene>
<dbReference type="PANTHER" id="PTHR48081:SF8">
    <property type="entry name" value="ALPHA_BETA HYDROLASE FOLD-3 DOMAIN-CONTAINING PROTEIN-RELATED"/>
    <property type="match status" value="1"/>
</dbReference>
<evidence type="ECO:0000259" key="3">
    <source>
        <dbReference type="Pfam" id="PF07859"/>
    </source>
</evidence>
<organism evidence="4 5">
    <name type="scientific">Pedobacter westerhofensis</name>
    <dbReference type="NCBI Taxonomy" id="425512"/>
    <lineage>
        <taxon>Bacteria</taxon>
        <taxon>Pseudomonadati</taxon>
        <taxon>Bacteroidota</taxon>
        <taxon>Sphingobacteriia</taxon>
        <taxon>Sphingobacteriales</taxon>
        <taxon>Sphingobacteriaceae</taxon>
        <taxon>Pedobacter</taxon>
    </lineage>
</organism>
<proteinExistence type="predicted"/>
<dbReference type="InterPro" id="IPR029058">
    <property type="entry name" value="AB_hydrolase_fold"/>
</dbReference>
<dbReference type="OrthoDB" id="9815425at2"/>
<dbReference type="PANTHER" id="PTHR48081">
    <property type="entry name" value="AB HYDROLASE SUPERFAMILY PROTEIN C4A8.06C"/>
    <property type="match status" value="1"/>
</dbReference>
<dbReference type="SUPFAM" id="SSF53474">
    <property type="entry name" value="alpha/beta-Hydrolases"/>
    <property type="match status" value="1"/>
</dbReference>
<sequence>MWTYNKSYYYKKGAAILFGIFLSTAVSSQVNKTPQPPHIDRHIQSFLDASKGKAVKPMEKMTAAEAQMVLSGVQSSVKADLSGVNVFEKTITEDGGTVKLTIVKPGDSKGLLPAFLYFHGGGWMLGDFQTSQRLVRDLVVFSGVAAVFVNYALSPEAQYPVAINQAYSATKWIAEHGSEVGIDGKRLAVAGNSSGGNMATVVALMAKAKKGPELKLQVLMWPITDADFGTGSYRQFAANPILTRNVMIWFWNNYLPDAKKRGGKYVSPLRAKTEELRGLPPALILTAENDVLRDEGEAYARKLDEAGVDVIATRYNGMVHDWALLNPFSQIPSAQSAIFQAASELKKALQ</sequence>
<keyword evidence="2" id="KW-0732">Signal</keyword>
<dbReference type="AlphaFoldDB" id="A0A521BPZ5"/>
<evidence type="ECO:0000313" key="5">
    <source>
        <dbReference type="Proteomes" id="UP000320300"/>
    </source>
</evidence>
<dbReference type="RefSeq" id="WP_142527163.1">
    <property type="nucleotide sequence ID" value="NZ_CBCSJO010000003.1"/>
</dbReference>
<keyword evidence="5" id="KW-1185">Reference proteome</keyword>
<dbReference type="GO" id="GO:0016787">
    <property type="term" value="F:hydrolase activity"/>
    <property type="evidence" value="ECO:0007669"/>
    <property type="project" value="UniProtKB-KW"/>
</dbReference>
<dbReference type="Proteomes" id="UP000320300">
    <property type="component" value="Unassembled WGS sequence"/>
</dbReference>
<dbReference type="InterPro" id="IPR013094">
    <property type="entry name" value="AB_hydrolase_3"/>
</dbReference>
<dbReference type="Pfam" id="PF07859">
    <property type="entry name" value="Abhydrolase_3"/>
    <property type="match status" value="1"/>
</dbReference>
<dbReference type="EMBL" id="FXTN01000002">
    <property type="protein sequence ID" value="SMO49179.1"/>
    <property type="molecule type" value="Genomic_DNA"/>
</dbReference>
<evidence type="ECO:0000256" key="1">
    <source>
        <dbReference type="ARBA" id="ARBA00022801"/>
    </source>
</evidence>
<evidence type="ECO:0000256" key="2">
    <source>
        <dbReference type="SAM" id="SignalP"/>
    </source>
</evidence>
<keyword evidence="1" id="KW-0378">Hydrolase</keyword>
<dbReference type="InterPro" id="IPR050300">
    <property type="entry name" value="GDXG_lipolytic_enzyme"/>
</dbReference>
<protein>
    <submittedName>
        <fullName evidence="4">Acetyl esterase/lipase</fullName>
    </submittedName>
</protein>
<name>A0A521BPZ5_9SPHI</name>
<accession>A0A521BPZ5</accession>
<reference evidence="4 5" key="1">
    <citation type="submission" date="2017-05" db="EMBL/GenBank/DDBJ databases">
        <authorList>
            <person name="Varghese N."/>
            <person name="Submissions S."/>
        </authorList>
    </citation>
    <scope>NUCLEOTIDE SEQUENCE [LARGE SCALE GENOMIC DNA]</scope>
    <source>
        <strain evidence="4 5">DSM 19036</strain>
    </source>
</reference>
<dbReference type="Gene3D" id="3.40.50.1820">
    <property type="entry name" value="alpha/beta hydrolase"/>
    <property type="match status" value="1"/>
</dbReference>